<dbReference type="AlphaFoldDB" id="A0A0B6Y5U7"/>
<sequence length="71" mass="8089">SQAGRSLRYVSDIDQHMHRTGEEDEDSQKADFKQSLFSHDFVGQKLCLLQDVIDGTLMDRGIKKDDMECGI</sequence>
<proteinExistence type="predicted"/>
<dbReference type="EMBL" id="HACG01004654">
    <property type="protein sequence ID" value="CEK51519.1"/>
    <property type="molecule type" value="Transcribed_RNA"/>
</dbReference>
<evidence type="ECO:0000256" key="1">
    <source>
        <dbReference type="SAM" id="MobiDB-lite"/>
    </source>
</evidence>
<feature type="non-terminal residue" evidence="2">
    <location>
        <position position="71"/>
    </location>
</feature>
<protein>
    <submittedName>
        <fullName evidence="2">Uncharacterized protein</fullName>
    </submittedName>
</protein>
<name>A0A0B6Y5U7_9EUPU</name>
<organism evidence="2">
    <name type="scientific">Arion vulgaris</name>
    <dbReference type="NCBI Taxonomy" id="1028688"/>
    <lineage>
        <taxon>Eukaryota</taxon>
        <taxon>Metazoa</taxon>
        <taxon>Spiralia</taxon>
        <taxon>Lophotrochozoa</taxon>
        <taxon>Mollusca</taxon>
        <taxon>Gastropoda</taxon>
        <taxon>Heterobranchia</taxon>
        <taxon>Euthyneura</taxon>
        <taxon>Panpulmonata</taxon>
        <taxon>Eupulmonata</taxon>
        <taxon>Stylommatophora</taxon>
        <taxon>Helicina</taxon>
        <taxon>Arionoidea</taxon>
        <taxon>Arionidae</taxon>
        <taxon>Arion</taxon>
    </lineage>
</organism>
<accession>A0A0B6Y5U7</accession>
<feature type="non-terminal residue" evidence="2">
    <location>
        <position position="1"/>
    </location>
</feature>
<reference evidence="2" key="1">
    <citation type="submission" date="2014-12" db="EMBL/GenBank/DDBJ databases">
        <title>Insight into the proteome of Arion vulgaris.</title>
        <authorList>
            <person name="Aradska J."/>
            <person name="Bulat T."/>
            <person name="Smidak R."/>
            <person name="Sarate P."/>
            <person name="Gangsoo J."/>
            <person name="Sialana F."/>
            <person name="Bilban M."/>
            <person name="Lubec G."/>
        </authorList>
    </citation>
    <scope>NUCLEOTIDE SEQUENCE</scope>
    <source>
        <tissue evidence="2">Skin</tissue>
    </source>
</reference>
<feature type="compositionally biased region" description="Basic and acidic residues" evidence="1">
    <location>
        <begin position="11"/>
        <end position="28"/>
    </location>
</feature>
<feature type="region of interest" description="Disordered" evidence="1">
    <location>
        <begin position="1"/>
        <end position="28"/>
    </location>
</feature>
<gene>
    <name evidence="2" type="primary">ORF13621</name>
</gene>
<evidence type="ECO:0000313" key="2">
    <source>
        <dbReference type="EMBL" id="CEK51519.1"/>
    </source>
</evidence>